<dbReference type="InterPro" id="IPR001123">
    <property type="entry name" value="LeuE-type"/>
</dbReference>
<feature type="transmembrane region" description="Helical" evidence="6">
    <location>
        <begin position="181"/>
        <end position="203"/>
    </location>
</feature>
<feature type="transmembrane region" description="Helical" evidence="6">
    <location>
        <begin position="147"/>
        <end position="174"/>
    </location>
</feature>
<feature type="transmembrane region" description="Helical" evidence="6">
    <location>
        <begin position="110"/>
        <end position="135"/>
    </location>
</feature>
<keyword evidence="5 6" id="KW-0472">Membrane</keyword>
<feature type="transmembrane region" description="Helical" evidence="6">
    <location>
        <begin position="71"/>
        <end position="89"/>
    </location>
</feature>
<dbReference type="Pfam" id="PF01810">
    <property type="entry name" value="LysE"/>
    <property type="match status" value="1"/>
</dbReference>
<dbReference type="GO" id="GO:0005886">
    <property type="term" value="C:plasma membrane"/>
    <property type="evidence" value="ECO:0007669"/>
    <property type="project" value="UniProtKB-SubCell"/>
</dbReference>
<proteinExistence type="predicted"/>
<evidence type="ECO:0000256" key="4">
    <source>
        <dbReference type="ARBA" id="ARBA00022989"/>
    </source>
</evidence>
<feature type="transmembrane region" description="Helical" evidence="6">
    <location>
        <begin position="38"/>
        <end position="65"/>
    </location>
</feature>
<dbReference type="Proteomes" id="UP000539642">
    <property type="component" value="Unassembled WGS sequence"/>
</dbReference>
<feature type="transmembrane region" description="Helical" evidence="6">
    <location>
        <begin position="6"/>
        <end position="26"/>
    </location>
</feature>
<keyword evidence="4 6" id="KW-1133">Transmembrane helix</keyword>
<name>A0A840UPG3_9BACT</name>
<keyword evidence="3 6" id="KW-0812">Transmembrane</keyword>
<evidence type="ECO:0000256" key="5">
    <source>
        <dbReference type="ARBA" id="ARBA00023136"/>
    </source>
</evidence>
<evidence type="ECO:0000313" key="8">
    <source>
        <dbReference type="Proteomes" id="UP000539642"/>
    </source>
</evidence>
<evidence type="ECO:0000256" key="1">
    <source>
        <dbReference type="ARBA" id="ARBA00004651"/>
    </source>
</evidence>
<evidence type="ECO:0000256" key="6">
    <source>
        <dbReference type="SAM" id="Phobius"/>
    </source>
</evidence>
<comment type="subcellular location">
    <subcellularLocation>
        <location evidence="1">Cell membrane</location>
        <topology evidence="1">Multi-pass membrane protein</topology>
    </subcellularLocation>
</comment>
<evidence type="ECO:0000256" key="3">
    <source>
        <dbReference type="ARBA" id="ARBA00022692"/>
    </source>
</evidence>
<gene>
    <name evidence="7" type="ORF">HNQ81_000433</name>
</gene>
<evidence type="ECO:0000313" key="7">
    <source>
        <dbReference type="EMBL" id="MBB5346726.1"/>
    </source>
</evidence>
<reference evidence="7 8" key="1">
    <citation type="submission" date="2020-08" db="EMBL/GenBank/DDBJ databases">
        <title>Genomic Encyclopedia of Type Strains, Phase IV (KMG-IV): sequencing the most valuable type-strain genomes for metagenomic binning, comparative biology and taxonomic classification.</title>
        <authorList>
            <person name="Goeker M."/>
        </authorList>
    </citation>
    <scope>NUCLEOTIDE SEQUENCE [LARGE SCALE GENOMIC DNA]</scope>
    <source>
        <strain evidence="7 8">DSM 28570</strain>
    </source>
</reference>
<dbReference type="GO" id="GO:0015171">
    <property type="term" value="F:amino acid transmembrane transporter activity"/>
    <property type="evidence" value="ECO:0007669"/>
    <property type="project" value="TreeGrafter"/>
</dbReference>
<keyword evidence="2" id="KW-1003">Cell membrane</keyword>
<sequence length="204" mass="21423">MIPAYIQGMAVGAGLIIAIGAQNAFVLSQGIRRHHHWLVAAICCSCDAVLIAIGVAGVGAAVAAAPPLQTAAAWGGALFLFAYGARALRRAMANNSLQADERRPGSVKEVVLTTLAVTLLNPHVYLDTVVLLGAISSQFPAEARLAFALGACSASVLWFFSLSLGGVMLAPVFARPGAWRWLDLFVGVTMWMVAARLLPLSVWN</sequence>
<comment type="caution">
    <text evidence="7">The sequence shown here is derived from an EMBL/GenBank/DDBJ whole genome shotgun (WGS) entry which is preliminary data.</text>
</comment>
<keyword evidence="8" id="KW-1185">Reference proteome</keyword>
<dbReference type="PANTHER" id="PTHR30086">
    <property type="entry name" value="ARGININE EXPORTER PROTEIN ARGO"/>
    <property type="match status" value="1"/>
</dbReference>
<dbReference type="EMBL" id="JACHEO010000001">
    <property type="protein sequence ID" value="MBB5346726.1"/>
    <property type="molecule type" value="Genomic_DNA"/>
</dbReference>
<dbReference type="RefSeq" id="WP_337833410.1">
    <property type="nucleotide sequence ID" value="NZ_JACHEO010000001.1"/>
</dbReference>
<protein>
    <submittedName>
        <fullName evidence="7">L-lysine exporter family protein LysE/ArgO</fullName>
    </submittedName>
</protein>
<evidence type="ECO:0000256" key="2">
    <source>
        <dbReference type="ARBA" id="ARBA00022475"/>
    </source>
</evidence>
<accession>A0A840UPG3</accession>
<organism evidence="7 8">
    <name type="scientific">Desulfoprunum benzoelyticum</name>
    <dbReference type="NCBI Taxonomy" id="1506996"/>
    <lineage>
        <taxon>Bacteria</taxon>
        <taxon>Pseudomonadati</taxon>
        <taxon>Thermodesulfobacteriota</taxon>
        <taxon>Desulfobulbia</taxon>
        <taxon>Desulfobulbales</taxon>
        <taxon>Desulfobulbaceae</taxon>
        <taxon>Desulfoprunum</taxon>
    </lineage>
</organism>
<dbReference type="PANTHER" id="PTHR30086:SF20">
    <property type="entry name" value="ARGININE EXPORTER PROTEIN ARGO-RELATED"/>
    <property type="match status" value="1"/>
</dbReference>
<dbReference type="AlphaFoldDB" id="A0A840UPG3"/>